<gene>
    <name evidence="2" type="ORF">AT727_14385</name>
    <name evidence="1" type="ORF">DPCES_4870</name>
</gene>
<reference evidence="2 3" key="2">
    <citation type="submission" date="2015-12" db="EMBL/GenBank/DDBJ databases">
        <title>Draft Genome Sequence of Desulfitobacterium hafniense Strain DH, a Sulfate-reducing Bacterium Isolated from Paddy Soils.</title>
        <authorList>
            <person name="Bao P."/>
            <person name="Zhang X."/>
            <person name="Li G."/>
        </authorList>
    </citation>
    <scope>NUCLEOTIDE SEQUENCE [LARGE SCALE GENOMIC DNA]</scope>
    <source>
        <strain evidence="2 3">DH</strain>
    </source>
</reference>
<dbReference type="OrthoDB" id="1707171at2"/>
<reference evidence="1" key="1">
    <citation type="submission" date="2014-07" db="EMBL/GenBank/DDBJ databases">
        <authorList>
            <person name="Hornung V.Bastian."/>
        </authorList>
    </citation>
    <scope>NUCLEOTIDE SEQUENCE</scope>
    <source>
        <strain evidence="1">PCE-S</strain>
    </source>
</reference>
<dbReference type="AlphaFoldDB" id="A0A098BA59"/>
<sequence>MADLYPYDPYRERVCIIVEKVFFSCQQRECFPNFPIDLPDCGGPCTFVDITFQNGVILPESIVITPIPSRPNFARAQFTVRVCFTATVRNAAGQLLTVPGCLPDIFKDIVIYYPPTRSEFDFNLRVETRSEILVPAIISGDDLIVTVGVFVIAKLTGFVQLAIDAFGYCPEPPFCEEFPTEEPCIDFLNPNLTPFPTDFFPPQLPSPVPGPMYVNLT</sequence>
<proteinExistence type="predicted"/>
<dbReference type="EMBL" id="LK996017">
    <property type="protein sequence ID" value="CDX04756.1"/>
    <property type="molecule type" value="Genomic_DNA"/>
</dbReference>
<dbReference type="PATRIC" id="fig|49338.4.peg.5237"/>
<protein>
    <submittedName>
        <fullName evidence="1">YVTN beta-propeller repeat protein</fullName>
    </submittedName>
</protein>
<evidence type="ECO:0000313" key="2">
    <source>
        <dbReference type="EMBL" id="KTE89207.1"/>
    </source>
</evidence>
<dbReference type="EMBL" id="LOCK01000094">
    <property type="protein sequence ID" value="KTE89207.1"/>
    <property type="molecule type" value="Genomic_DNA"/>
</dbReference>
<evidence type="ECO:0000313" key="3">
    <source>
        <dbReference type="Proteomes" id="UP000054623"/>
    </source>
</evidence>
<evidence type="ECO:0000313" key="1">
    <source>
        <dbReference type="EMBL" id="CDX04756.1"/>
    </source>
</evidence>
<accession>A0A098BA59</accession>
<name>A0A098BA59_DESHA</name>
<dbReference type="Proteomes" id="UP000054623">
    <property type="component" value="Unassembled WGS sequence"/>
</dbReference>
<dbReference type="OMA" id="PECEEFP"/>
<organism evidence="1">
    <name type="scientific">Desulfitobacterium hafniense</name>
    <name type="common">Desulfitobacterium frappieri</name>
    <dbReference type="NCBI Taxonomy" id="49338"/>
    <lineage>
        <taxon>Bacteria</taxon>
        <taxon>Bacillati</taxon>
        <taxon>Bacillota</taxon>
        <taxon>Clostridia</taxon>
        <taxon>Eubacteriales</taxon>
        <taxon>Desulfitobacteriaceae</taxon>
        <taxon>Desulfitobacterium</taxon>
    </lineage>
</organism>